<keyword evidence="15" id="KW-0458">Lysosome</keyword>
<gene>
    <name evidence="21" type="ORF">ACHE_70615A</name>
</gene>
<dbReference type="Pfam" id="PF13639">
    <property type="entry name" value="zf-RING_2"/>
    <property type="match status" value="1"/>
</dbReference>
<dbReference type="Pfam" id="PF01363">
    <property type="entry name" value="FYVE"/>
    <property type="match status" value="1"/>
</dbReference>
<dbReference type="SUPFAM" id="SSF57903">
    <property type="entry name" value="FYVE/PHD zinc finger"/>
    <property type="match status" value="1"/>
</dbReference>
<feature type="region of interest" description="Disordered" evidence="18">
    <location>
        <begin position="286"/>
        <end position="349"/>
    </location>
</feature>
<dbReference type="PANTHER" id="PTHR46661:SF4">
    <property type="entry name" value="RING-TYPE DOMAIN-CONTAINING PROTEIN"/>
    <property type="match status" value="1"/>
</dbReference>
<dbReference type="EMBL" id="AP024422">
    <property type="protein sequence ID" value="BCR91772.1"/>
    <property type="molecule type" value="Genomic_DNA"/>
</dbReference>
<evidence type="ECO:0000256" key="1">
    <source>
        <dbReference type="ARBA" id="ARBA00000900"/>
    </source>
</evidence>
<dbReference type="InterPro" id="IPR013083">
    <property type="entry name" value="Znf_RING/FYVE/PHD"/>
</dbReference>
<evidence type="ECO:0000256" key="18">
    <source>
        <dbReference type="SAM" id="MobiDB-lite"/>
    </source>
</evidence>
<feature type="domain" description="FYVE-type" evidence="20">
    <location>
        <begin position="96"/>
        <end position="218"/>
    </location>
</feature>
<evidence type="ECO:0000256" key="14">
    <source>
        <dbReference type="ARBA" id="ARBA00023136"/>
    </source>
</evidence>
<dbReference type="CDD" id="cd16489">
    <property type="entry name" value="mRING-CH-C4HC2H_ZNRF"/>
    <property type="match status" value="1"/>
</dbReference>
<feature type="compositionally biased region" description="Polar residues" evidence="18">
    <location>
        <begin position="237"/>
        <end position="247"/>
    </location>
</feature>
<dbReference type="GO" id="GO:0070936">
    <property type="term" value="P:protein K48-linked ubiquitination"/>
    <property type="evidence" value="ECO:0007669"/>
    <property type="project" value="TreeGrafter"/>
</dbReference>
<dbReference type="GO" id="GO:0016020">
    <property type="term" value="C:membrane"/>
    <property type="evidence" value="ECO:0007669"/>
    <property type="project" value="UniProtKB-SubCell"/>
</dbReference>
<keyword evidence="8" id="KW-0519">Myristate</keyword>
<evidence type="ECO:0000256" key="13">
    <source>
        <dbReference type="ARBA" id="ARBA00022833"/>
    </source>
</evidence>
<comment type="pathway">
    <text evidence="5">Protein modification; protein ubiquitination.</text>
</comment>
<dbReference type="SUPFAM" id="SSF57850">
    <property type="entry name" value="RING/U-box"/>
    <property type="match status" value="1"/>
</dbReference>
<dbReference type="GO" id="GO:0005768">
    <property type="term" value="C:endosome"/>
    <property type="evidence" value="ECO:0007669"/>
    <property type="project" value="UniProtKB-SubCell"/>
</dbReference>
<dbReference type="PANTHER" id="PTHR46661">
    <property type="entry name" value="E3 UBIQUITIN-PROTEIN LIGASE ZNRF1-LIKE PROTEIN"/>
    <property type="match status" value="1"/>
</dbReference>
<dbReference type="GO" id="GO:0043161">
    <property type="term" value="P:proteasome-mediated ubiquitin-dependent protein catabolic process"/>
    <property type="evidence" value="ECO:0007669"/>
    <property type="project" value="TreeGrafter"/>
</dbReference>
<dbReference type="KEGG" id="ache:ACHE_70615A"/>
<evidence type="ECO:0000256" key="3">
    <source>
        <dbReference type="ARBA" id="ARBA00004177"/>
    </source>
</evidence>
<keyword evidence="14" id="KW-0472">Membrane</keyword>
<evidence type="ECO:0000256" key="15">
    <source>
        <dbReference type="ARBA" id="ARBA00023228"/>
    </source>
</evidence>
<dbReference type="GeneID" id="66986130"/>
<feature type="region of interest" description="Disordered" evidence="18">
    <location>
        <begin position="362"/>
        <end position="389"/>
    </location>
</feature>
<evidence type="ECO:0000256" key="16">
    <source>
        <dbReference type="ARBA" id="ARBA00023288"/>
    </source>
</evidence>
<evidence type="ECO:0000256" key="5">
    <source>
        <dbReference type="ARBA" id="ARBA00004906"/>
    </source>
</evidence>
<keyword evidence="10" id="KW-0967">Endosome</keyword>
<evidence type="ECO:0000256" key="17">
    <source>
        <dbReference type="PROSITE-ProRule" id="PRU00175"/>
    </source>
</evidence>
<feature type="compositionally biased region" description="Low complexity" evidence="18">
    <location>
        <begin position="27"/>
        <end position="42"/>
    </location>
</feature>
<evidence type="ECO:0000256" key="2">
    <source>
        <dbReference type="ARBA" id="ARBA00004170"/>
    </source>
</evidence>
<comment type="subcellular location">
    <subcellularLocation>
        <location evidence="3">Endosome</location>
    </subcellularLocation>
    <subcellularLocation>
        <location evidence="4">Lysosome</location>
    </subcellularLocation>
    <subcellularLocation>
        <location evidence="2">Membrane</location>
        <topology evidence="2">Peripheral membrane protein</topology>
    </subcellularLocation>
</comment>
<keyword evidence="13" id="KW-0862">Zinc</keyword>
<dbReference type="PROSITE" id="PS50089">
    <property type="entry name" value="ZF_RING_2"/>
    <property type="match status" value="1"/>
</dbReference>
<reference evidence="21" key="1">
    <citation type="submission" date="2021-01" db="EMBL/GenBank/DDBJ databases">
        <authorList>
            <consortium name="Aspergillus chevalieri M1 genome sequencing consortium"/>
            <person name="Kazuki M."/>
            <person name="Futagami T."/>
        </authorList>
    </citation>
    <scope>NUCLEOTIDE SEQUENCE</scope>
    <source>
        <strain evidence="21">M1</strain>
    </source>
</reference>
<dbReference type="GO" id="GO:0008270">
    <property type="term" value="F:zinc ion binding"/>
    <property type="evidence" value="ECO:0007669"/>
    <property type="project" value="UniProtKB-KW"/>
</dbReference>
<feature type="compositionally biased region" description="Pro residues" evidence="18">
    <location>
        <begin position="53"/>
        <end position="70"/>
    </location>
</feature>
<evidence type="ECO:0000259" key="19">
    <source>
        <dbReference type="PROSITE" id="PS50089"/>
    </source>
</evidence>
<dbReference type="Gene3D" id="3.30.40.10">
    <property type="entry name" value="Zinc/RING finger domain, C3HC4 (zinc finger)"/>
    <property type="match status" value="2"/>
</dbReference>
<dbReference type="AlphaFoldDB" id="A0A7R7ZSU3"/>
<dbReference type="SMART" id="SM00064">
    <property type="entry name" value="FYVE"/>
    <property type="match status" value="1"/>
</dbReference>
<feature type="compositionally biased region" description="Gly residues" evidence="18">
    <location>
        <begin position="376"/>
        <end position="386"/>
    </location>
</feature>
<dbReference type="InterPro" id="IPR001841">
    <property type="entry name" value="Znf_RING"/>
</dbReference>
<feature type="region of interest" description="Disordered" evidence="18">
    <location>
        <begin position="1"/>
        <end position="87"/>
    </location>
</feature>
<keyword evidence="7" id="KW-0808">Transferase</keyword>
<feature type="compositionally biased region" description="Low complexity" evidence="18">
    <location>
        <begin position="300"/>
        <end position="313"/>
    </location>
</feature>
<feature type="domain" description="RING-type" evidence="19">
    <location>
        <begin position="419"/>
        <end position="460"/>
    </location>
</feature>
<evidence type="ECO:0000313" key="22">
    <source>
        <dbReference type="Proteomes" id="UP000637239"/>
    </source>
</evidence>
<evidence type="ECO:0000259" key="20">
    <source>
        <dbReference type="PROSITE" id="PS50178"/>
    </source>
</evidence>
<evidence type="ECO:0000256" key="7">
    <source>
        <dbReference type="ARBA" id="ARBA00022679"/>
    </source>
</evidence>
<evidence type="ECO:0000256" key="4">
    <source>
        <dbReference type="ARBA" id="ARBA00004371"/>
    </source>
</evidence>
<evidence type="ECO:0000256" key="11">
    <source>
        <dbReference type="ARBA" id="ARBA00022771"/>
    </source>
</evidence>
<dbReference type="InterPro" id="IPR011011">
    <property type="entry name" value="Znf_FYVE_PHD"/>
</dbReference>
<keyword evidence="16" id="KW-0449">Lipoprotein</keyword>
<feature type="compositionally biased region" description="Low complexity" evidence="18">
    <location>
        <begin position="364"/>
        <end position="375"/>
    </location>
</feature>
<keyword evidence="12" id="KW-0833">Ubl conjugation pathway</keyword>
<evidence type="ECO:0000256" key="12">
    <source>
        <dbReference type="ARBA" id="ARBA00022786"/>
    </source>
</evidence>
<sequence>MERRRADTLSAPDRKRSRLALSDGEPSSSSSSSSSTSRAGSSFTTPIDLTSSPPSPPRQPSRPRAPPRPPSQSQSQWPPSDGTDYMEYVRPRWQPDDEVDECPICEVPFSFWYRKHHCRKCGRVVCASCSPHRITIPRQYIVRPPAMHRPSVPATFVPIRVADGGGDRDGDRNGDGHTAAGAGVGGSEGEAVSPAAINPALGGGEEVRLCNPCVPDPNPEPPRVFVQPNPPRHRSYHSMSVPRQRSSYGVGVGVGIPAGESSSRPGRRTVGSNDYPCFGGLGNLFGGSGSYQERPPRFGSLPSSSQQRLPSIRDSSRPPRPRRQISERDICPICNSQFPPLSEGSEEAREAHIRDCIENHGPRARSSSLAASGNANGAGTGTGRTGPGPIIQPQLPVRMVAFTATEKDCLGHDTEAQECTICMEEYEVGQPLVRLECLCKFHKRCIVEWFERKKECPVHKS</sequence>
<protein>
    <recommendedName>
        <fullName evidence="6">RING-type E3 ubiquitin transferase</fullName>
        <ecNumber evidence="6">2.3.2.27</ecNumber>
    </recommendedName>
</protein>
<dbReference type="InterPro" id="IPR017455">
    <property type="entry name" value="Znf_FYVE-rel"/>
</dbReference>
<name>A0A7R7ZSU3_ASPCH</name>
<accession>A0A7R7ZSU3</accession>
<reference evidence="21" key="2">
    <citation type="submission" date="2021-02" db="EMBL/GenBank/DDBJ databases">
        <title>Aspergillus chevalieri M1 genome sequence.</title>
        <authorList>
            <person name="Kadooka C."/>
            <person name="Mori K."/>
            <person name="Futagami T."/>
        </authorList>
    </citation>
    <scope>NUCLEOTIDE SEQUENCE</scope>
    <source>
        <strain evidence="21">M1</strain>
    </source>
</reference>
<evidence type="ECO:0000256" key="6">
    <source>
        <dbReference type="ARBA" id="ARBA00012483"/>
    </source>
</evidence>
<dbReference type="InterPro" id="IPR000306">
    <property type="entry name" value="Znf_FYVE"/>
</dbReference>
<keyword evidence="22" id="KW-1185">Reference proteome</keyword>
<feature type="region of interest" description="Disordered" evidence="18">
    <location>
        <begin position="220"/>
        <end position="247"/>
    </location>
</feature>
<organism evidence="21 22">
    <name type="scientific">Aspergillus chevalieri</name>
    <name type="common">Eurotium chevalieri</name>
    <dbReference type="NCBI Taxonomy" id="182096"/>
    <lineage>
        <taxon>Eukaryota</taxon>
        <taxon>Fungi</taxon>
        <taxon>Dikarya</taxon>
        <taxon>Ascomycota</taxon>
        <taxon>Pezizomycotina</taxon>
        <taxon>Eurotiomycetes</taxon>
        <taxon>Eurotiomycetidae</taxon>
        <taxon>Eurotiales</taxon>
        <taxon>Aspergillaceae</taxon>
        <taxon>Aspergillus</taxon>
        <taxon>Aspergillus subgen. Aspergillus</taxon>
    </lineage>
</organism>
<feature type="compositionally biased region" description="Low complexity" evidence="18">
    <location>
        <begin position="71"/>
        <end position="80"/>
    </location>
</feature>
<dbReference type="InterPro" id="IPR051878">
    <property type="entry name" value="ZNRF_ubiq-protein_ligase"/>
</dbReference>
<dbReference type="PROSITE" id="PS50178">
    <property type="entry name" value="ZF_FYVE"/>
    <property type="match status" value="1"/>
</dbReference>
<keyword evidence="9" id="KW-0479">Metal-binding</keyword>
<dbReference type="SMART" id="SM00184">
    <property type="entry name" value="RING"/>
    <property type="match status" value="1"/>
</dbReference>
<dbReference type="Proteomes" id="UP000637239">
    <property type="component" value="Chromosome 7"/>
</dbReference>
<feature type="compositionally biased region" description="Basic and acidic residues" evidence="18">
    <location>
        <begin position="165"/>
        <end position="175"/>
    </location>
</feature>
<evidence type="ECO:0000256" key="8">
    <source>
        <dbReference type="ARBA" id="ARBA00022707"/>
    </source>
</evidence>
<dbReference type="EC" id="2.3.2.27" evidence="6"/>
<dbReference type="GO" id="GO:0061630">
    <property type="term" value="F:ubiquitin protein ligase activity"/>
    <property type="evidence" value="ECO:0007669"/>
    <property type="project" value="UniProtKB-EC"/>
</dbReference>
<comment type="catalytic activity">
    <reaction evidence="1">
        <text>S-ubiquitinyl-[E2 ubiquitin-conjugating enzyme]-L-cysteine + [acceptor protein]-L-lysine = [E2 ubiquitin-conjugating enzyme]-L-cysteine + N(6)-ubiquitinyl-[acceptor protein]-L-lysine.</text>
        <dbReference type="EC" id="2.3.2.27"/>
    </reaction>
</comment>
<feature type="region of interest" description="Disordered" evidence="18">
    <location>
        <begin position="162"/>
        <end position="198"/>
    </location>
</feature>
<dbReference type="RefSeq" id="XP_043140294.1">
    <property type="nucleotide sequence ID" value="XM_043282968.1"/>
</dbReference>
<evidence type="ECO:0000256" key="10">
    <source>
        <dbReference type="ARBA" id="ARBA00022753"/>
    </source>
</evidence>
<proteinExistence type="predicted"/>
<evidence type="ECO:0000256" key="9">
    <source>
        <dbReference type="ARBA" id="ARBA00022723"/>
    </source>
</evidence>
<evidence type="ECO:0000313" key="21">
    <source>
        <dbReference type="EMBL" id="BCR91772.1"/>
    </source>
</evidence>
<keyword evidence="11 17" id="KW-0863">Zinc-finger</keyword>